<dbReference type="GO" id="GO:0000271">
    <property type="term" value="P:polysaccharide biosynthetic process"/>
    <property type="evidence" value="ECO:0007669"/>
    <property type="project" value="TreeGrafter"/>
</dbReference>
<dbReference type="GO" id="GO:0016020">
    <property type="term" value="C:membrane"/>
    <property type="evidence" value="ECO:0007669"/>
    <property type="project" value="TreeGrafter"/>
</dbReference>
<keyword evidence="1" id="KW-1133">Transmembrane helix</keyword>
<feature type="domain" description="Acyltransferase 3" evidence="2">
    <location>
        <begin position="28"/>
        <end position="357"/>
    </location>
</feature>
<feature type="transmembrane region" description="Helical" evidence="1">
    <location>
        <begin position="147"/>
        <end position="168"/>
    </location>
</feature>
<dbReference type="InterPro" id="IPR050879">
    <property type="entry name" value="Acyltransferase_3"/>
</dbReference>
<dbReference type="EMBL" id="VLLI01000008">
    <property type="protein sequence ID" value="TWI98852.1"/>
    <property type="molecule type" value="Genomic_DNA"/>
</dbReference>
<keyword evidence="1" id="KW-0812">Transmembrane</keyword>
<dbReference type="OrthoDB" id="290051at2"/>
<organism evidence="3 4">
    <name type="scientific">Mucilaginibacter frigoritolerans</name>
    <dbReference type="NCBI Taxonomy" id="652788"/>
    <lineage>
        <taxon>Bacteria</taxon>
        <taxon>Pseudomonadati</taxon>
        <taxon>Bacteroidota</taxon>
        <taxon>Sphingobacteriia</taxon>
        <taxon>Sphingobacteriales</taxon>
        <taxon>Sphingobacteriaceae</taxon>
        <taxon>Mucilaginibacter</taxon>
    </lineage>
</organism>
<name>A0A562TZ04_9SPHI</name>
<dbReference type="AlphaFoldDB" id="A0A562TZ04"/>
<sequence>MKAIKVLKNNLSTDITTIPEIVKDNHFPSLDGLRAVAIMLVILYHFGANHFLRPFHILINGDTGVNLFFVISGFLITTLLLKGKMAHGQISLKRFYLRRALRVIPAAYLFLLVMILLNAIYKFGITGRSFAAAFLFYKNFPYQEEPFLGHFWTLAAEAQFYLFFPLLLSLNTKWYTVVLSVIVIAVPFISILGFYHVHFLFGNAFIKQATQIIMYSFWKGPFIILIGSLAAVLLFKGIIDIKNNKYSYLLSFLLLATALMISSKSFVFYTPYVCELGSAVLFVWVILLNLDKPNFLSTILQSRVMTKIGVLSYSLYLWQQPFIGNHVWQPWLSAFAGCSQATLLAVKLLMVFALALASYYLVERMFLKLKLKYE</sequence>
<accession>A0A562TZ04</accession>
<dbReference type="RefSeq" id="WP_144913833.1">
    <property type="nucleotide sequence ID" value="NZ_VLLI01000008.1"/>
</dbReference>
<dbReference type="Proteomes" id="UP000317010">
    <property type="component" value="Unassembled WGS sequence"/>
</dbReference>
<dbReference type="InterPro" id="IPR002656">
    <property type="entry name" value="Acyl_transf_3_dom"/>
</dbReference>
<dbReference type="GO" id="GO:0016747">
    <property type="term" value="F:acyltransferase activity, transferring groups other than amino-acyl groups"/>
    <property type="evidence" value="ECO:0007669"/>
    <property type="project" value="InterPro"/>
</dbReference>
<evidence type="ECO:0000313" key="3">
    <source>
        <dbReference type="EMBL" id="TWI98852.1"/>
    </source>
</evidence>
<dbReference type="PANTHER" id="PTHR23028">
    <property type="entry name" value="ACETYLTRANSFERASE"/>
    <property type="match status" value="1"/>
</dbReference>
<dbReference type="PANTHER" id="PTHR23028:SF53">
    <property type="entry name" value="ACYL_TRANSF_3 DOMAIN-CONTAINING PROTEIN"/>
    <property type="match status" value="1"/>
</dbReference>
<comment type="caution">
    <text evidence="3">The sequence shown here is derived from an EMBL/GenBank/DDBJ whole genome shotgun (WGS) entry which is preliminary data.</text>
</comment>
<proteinExistence type="predicted"/>
<feature type="transmembrane region" description="Helical" evidence="1">
    <location>
        <begin position="33"/>
        <end position="52"/>
    </location>
</feature>
<feature type="transmembrane region" description="Helical" evidence="1">
    <location>
        <begin position="101"/>
        <end position="121"/>
    </location>
</feature>
<feature type="transmembrane region" description="Helical" evidence="1">
    <location>
        <begin position="331"/>
        <end position="362"/>
    </location>
</feature>
<keyword evidence="1" id="KW-0472">Membrane</keyword>
<feature type="transmembrane region" description="Helical" evidence="1">
    <location>
        <begin position="302"/>
        <end position="319"/>
    </location>
</feature>
<feature type="transmembrane region" description="Helical" evidence="1">
    <location>
        <begin position="175"/>
        <end position="197"/>
    </location>
</feature>
<evidence type="ECO:0000259" key="2">
    <source>
        <dbReference type="Pfam" id="PF01757"/>
    </source>
</evidence>
<evidence type="ECO:0000256" key="1">
    <source>
        <dbReference type="SAM" id="Phobius"/>
    </source>
</evidence>
<feature type="transmembrane region" description="Helical" evidence="1">
    <location>
        <begin position="64"/>
        <end position="81"/>
    </location>
</feature>
<keyword evidence="4" id="KW-1185">Reference proteome</keyword>
<protein>
    <submittedName>
        <fullName evidence="3">Peptidoglycan/LPS O-acetylase OafA/YrhL</fullName>
    </submittedName>
</protein>
<feature type="transmembrane region" description="Helical" evidence="1">
    <location>
        <begin position="246"/>
        <end position="263"/>
    </location>
</feature>
<dbReference type="Pfam" id="PF01757">
    <property type="entry name" value="Acyl_transf_3"/>
    <property type="match status" value="1"/>
</dbReference>
<gene>
    <name evidence="3" type="ORF">JN11_03041</name>
</gene>
<feature type="transmembrane region" description="Helical" evidence="1">
    <location>
        <begin position="269"/>
        <end position="290"/>
    </location>
</feature>
<feature type="transmembrane region" description="Helical" evidence="1">
    <location>
        <begin position="217"/>
        <end position="239"/>
    </location>
</feature>
<evidence type="ECO:0000313" key="4">
    <source>
        <dbReference type="Proteomes" id="UP000317010"/>
    </source>
</evidence>
<reference evidence="3 4" key="1">
    <citation type="submission" date="2019-07" db="EMBL/GenBank/DDBJ databases">
        <title>Genomic Encyclopedia of Archaeal and Bacterial Type Strains, Phase II (KMG-II): from individual species to whole genera.</title>
        <authorList>
            <person name="Goeker M."/>
        </authorList>
    </citation>
    <scope>NUCLEOTIDE SEQUENCE [LARGE SCALE GENOMIC DNA]</scope>
    <source>
        <strain evidence="3 4">ATCC BAA-1854</strain>
    </source>
</reference>